<dbReference type="GO" id="GO:0005886">
    <property type="term" value="C:plasma membrane"/>
    <property type="evidence" value="ECO:0007669"/>
    <property type="project" value="TreeGrafter"/>
</dbReference>
<dbReference type="PATRIC" id="fig|80852.17.peg.2004"/>
<keyword evidence="6 7" id="KW-0408">Iron</keyword>
<dbReference type="KEGG" id="awd:AWOD_I_1937"/>
<evidence type="ECO:0000256" key="2">
    <source>
        <dbReference type="ARBA" id="ARBA00022617"/>
    </source>
</evidence>
<feature type="domain" description="CcmH/CycL/Ccl2/NrfF N-terminal" evidence="8">
    <location>
        <begin position="18"/>
        <end position="159"/>
    </location>
</feature>
<dbReference type="OrthoDB" id="9804975at2"/>
<dbReference type="STRING" id="80852.AWOD_I_1937"/>
<evidence type="ECO:0000256" key="6">
    <source>
        <dbReference type="ARBA" id="ARBA00023004"/>
    </source>
</evidence>
<keyword evidence="3 7" id="KW-0479">Metal-binding</keyword>
<dbReference type="Proteomes" id="UP000032427">
    <property type="component" value="Chromosome 1"/>
</dbReference>
<dbReference type="GO" id="GO:0017004">
    <property type="term" value="P:cytochrome complex assembly"/>
    <property type="evidence" value="ECO:0007669"/>
    <property type="project" value="UniProtKB-KW"/>
</dbReference>
<evidence type="ECO:0000256" key="7">
    <source>
        <dbReference type="RuleBase" id="RU364112"/>
    </source>
</evidence>
<feature type="transmembrane region" description="Helical" evidence="7">
    <location>
        <begin position="112"/>
        <end position="131"/>
    </location>
</feature>
<evidence type="ECO:0000256" key="4">
    <source>
        <dbReference type="ARBA" id="ARBA00022729"/>
    </source>
</evidence>
<evidence type="ECO:0000256" key="1">
    <source>
        <dbReference type="ARBA" id="ARBA00010342"/>
    </source>
</evidence>
<organism evidence="9 10">
    <name type="scientific">Aliivibrio wodanis</name>
    <dbReference type="NCBI Taxonomy" id="80852"/>
    <lineage>
        <taxon>Bacteria</taxon>
        <taxon>Pseudomonadati</taxon>
        <taxon>Pseudomonadota</taxon>
        <taxon>Gammaproteobacteria</taxon>
        <taxon>Vibrionales</taxon>
        <taxon>Vibrionaceae</taxon>
        <taxon>Aliivibrio</taxon>
    </lineage>
</organism>
<dbReference type="CDD" id="cd16378">
    <property type="entry name" value="CcmH_N"/>
    <property type="match status" value="1"/>
</dbReference>
<gene>
    <name evidence="9" type="primary">ccmH</name>
    <name evidence="9" type="ORF">AWOD_I_1937</name>
</gene>
<dbReference type="PANTHER" id="PTHR47870:SF1">
    <property type="entry name" value="CYTOCHROME C-TYPE BIOGENESIS PROTEIN CCMH"/>
    <property type="match status" value="1"/>
</dbReference>
<dbReference type="InterPro" id="IPR005616">
    <property type="entry name" value="CcmH/CycL/Ccl2/NrfF_N"/>
</dbReference>
<reference evidence="10" key="1">
    <citation type="submission" date="2014-09" db="EMBL/GenBank/DDBJ databases">
        <authorList>
            <person name="Hjerde E."/>
        </authorList>
    </citation>
    <scope>NUCLEOTIDE SEQUENCE [LARGE SCALE GENOMIC DNA]</scope>
    <source>
        <strain evidence="10">06/09/139</strain>
    </source>
</reference>
<keyword evidence="7" id="KW-1133">Transmembrane helix</keyword>
<evidence type="ECO:0000256" key="5">
    <source>
        <dbReference type="ARBA" id="ARBA00022748"/>
    </source>
</evidence>
<evidence type="ECO:0000313" key="9">
    <source>
        <dbReference type="EMBL" id="CED72002.1"/>
    </source>
</evidence>
<evidence type="ECO:0000259" key="8">
    <source>
        <dbReference type="Pfam" id="PF03918"/>
    </source>
</evidence>
<accession>A0A090INC2</accession>
<keyword evidence="7" id="KW-0472">Membrane</keyword>
<feature type="signal peptide" evidence="7">
    <location>
        <begin position="1"/>
        <end position="25"/>
    </location>
</feature>
<keyword evidence="5" id="KW-0201">Cytochrome c-type biogenesis</keyword>
<keyword evidence="4 7" id="KW-0732">Signal</keyword>
<dbReference type="AlphaFoldDB" id="A0A090INC2"/>
<sequence length="171" mass="19595">MNSSLRKWGLRSFAAIALSFFAVQASYATIDLYKFDSPEQEQQFKELGQTLRCPKCQNNNIADSNAELAQDMRHKVYEMTKAGKSDEQIVDYMIDRYGNFVTYDPPLTVGTLILWLGPLSVLIFGFGFIVLRSRKSKVITEDNSEKWDNEHEDRLNALLDENNNEDGKVNK</sequence>
<comment type="function">
    <text evidence="7">Possible subunit of a heme lyase.</text>
</comment>
<dbReference type="FunFam" id="1.10.8.640:FF:000001">
    <property type="entry name" value="Cytochrome c-type biogenesis protein"/>
    <property type="match status" value="1"/>
</dbReference>
<dbReference type="GO" id="GO:0046872">
    <property type="term" value="F:metal ion binding"/>
    <property type="evidence" value="ECO:0007669"/>
    <property type="project" value="UniProtKB-KW"/>
</dbReference>
<name>A0A090INC2_9GAMM</name>
<keyword evidence="10" id="KW-1185">Reference proteome</keyword>
<keyword evidence="7" id="KW-0812">Transmembrane</keyword>
<dbReference type="GeneID" id="28541514"/>
<dbReference type="InterPro" id="IPR051263">
    <property type="entry name" value="C-type_cytochrome_biogenesis"/>
</dbReference>
<evidence type="ECO:0000313" key="10">
    <source>
        <dbReference type="Proteomes" id="UP000032427"/>
    </source>
</evidence>
<proteinExistence type="inferred from homology"/>
<dbReference type="Gene3D" id="1.10.8.640">
    <property type="entry name" value="Cytochrome C biogenesis protein"/>
    <property type="match status" value="1"/>
</dbReference>
<protein>
    <recommendedName>
        <fullName evidence="7">Cytochrome c-type biogenesis protein</fullName>
    </recommendedName>
</protein>
<evidence type="ECO:0000256" key="3">
    <source>
        <dbReference type="ARBA" id="ARBA00022723"/>
    </source>
</evidence>
<dbReference type="PANTHER" id="PTHR47870">
    <property type="entry name" value="CYTOCHROME C-TYPE BIOGENESIS PROTEIN CCMH"/>
    <property type="match status" value="1"/>
</dbReference>
<keyword evidence="2 7" id="KW-0349">Heme</keyword>
<dbReference type="Pfam" id="PF03918">
    <property type="entry name" value="CcmH"/>
    <property type="match status" value="1"/>
</dbReference>
<dbReference type="EMBL" id="LN554846">
    <property type="protein sequence ID" value="CED72002.1"/>
    <property type="molecule type" value="Genomic_DNA"/>
</dbReference>
<dbReference type="InterPro" id="IPR038297">
    <property type="entry name" value="CcmH/CycL/NrfF/Ccl2_sf"/>
</dbReference>
<feature type="chain" id="PRO_5011022659" description="Cytochrome c-type biogenesis protein" evidence="7">
    <location>
        <begin position="26"/>
        <end position="171"/>
    </location>
</feature>
<dbReference type="HOGENOM" id="CLU_107187_0_0_6"/>
<comment type="similarity">
    <text evidence="1 7">Belongs to the CcmH/CycL/Ccl2/NrfF family.</text>
</comment>